<feature type="domain" description="CoA carboxyltransferase N-terminal" evidence="18">
    <location>
        <begin position="1430"/>
        <end position="1772"/>
    </location>
</feature>
<dbReference type="SMART" id="SM00878">
    <property type="entry name" value="Biotin_carb_C"/>
    <property type="match status" value="1"/>
</dbReference>
<dbReference type="Gene3D" id="2.40.50.100">
    <property type="match status" value="1"/>
</dbReference>
<dbReference type="InterPro" id="IPR011054">
    <property type="entry name" value="Rudment_hybrid_motif"/>
</dbReference>
<dbReference type="InterPro" id="IPR049074">
    <property type="entry name" value="ACCA_BT"/>
</dbReference>
<dbReference type="GO" id="GO:0006633">
    <property type="term" value="P:fatty acid biosynthetic process"/>
    <property type="evidence" value="ECO:0007669"/>
    <property type="project" value="UniProtKB-KW"/>
</dbReference>
<evidence type="ECO:0000256" key="9">
    <source>
        <dbReference type="ARBA" id="ARBA00023160"/>
    </source>
</evidence>
<dbReference type="InterPro" id="IPR011762">
    <property type="entry name" value="COA_CT_N"/>
</dbReference>
<keyword evidence="11" id="KW-0511">Multifunctional enzyme</keyword>
<keyword evidence="9" id="KW-0275">Fatty acid biosynthesis</keyword>
<feature type="domain" description="Biotin carboxylation" evidence="17">
    <location>
        <begin position="18"/>
        <end position="512"/>
    </location>
</feature>
<dbReference type="PROSITE" id="PS00867">
    <property type="entry name" value="CPSASE_2"/>
    <property type="match status" value="1"/>
</dbReference>
<comment type="cofactor">
    <cofactor evidence="1">
        <name>biotin</name>
        <dbReference type="ChEBI" id="CHEBI:57586"/>
    </cofactor>
</comment>
<dbReference type="Gene3D" id="3.40.50.20">
    <property type="match status" value="1"/>
</dbReference>
<dbReference type="PROSITE" id="PS50980">
    <property type="entry name" value="COA_CT_NTER"/>
    <property type="match status" value="1"/>
</dbReference>
<dbReference type="Gene3D" id="3.90.226.10">
    <property type="entry name" value="2-enoyl-CoA Hydratase, Chain A, domain 1"/>
    <property type="match status" value="2"/>
</dbReference>
<dbReference type="PROSITE" id="PS50979">
    <property type="entry name" value="BC"/>
    <property type="match status" value="1"/>
</dbReference>
<dbReference type="FunFam" id="3.90.226.10:FF:000010">
    <property type="entry name" value="acetyl-CoA carboxylase isoform X2"/>
    <property type="match status" value="1"/>
</dbReference>
<dbReference type="SUPFAM" id="SSF52096">
    <property type="entry name" value="ClpP/crotonase"/>
    <property type="match status" value="2"/>
</dbReference>
<evidence type="ECO:0000313" key="20">
    <source>
        <dbReference type="EMBL" id="ANM86838.1"/>
    </source>
</evidence>
<dbReference type="CDD" id="cd06850">
    <property type="entry name" value="biotinyl_domain"/>
    <property type="match status" value="1"/>
</dbReference>
<dbReference type="GO" id="GO:0004075">
    <property type="term" value="F:biotin carboxylase activity"/>
    <property type="evidence" value="ECO:0007669"/>
    <property type="project" value="UniProtKB-EC"/>
</dbReference>
<dbReference type="InterPro" id="IPR013815">
    <property type="entry name" value="ATP_grasp_subdomain_1"/>
</dbReference>
<keyword evidence="10" id="KW-0092">Biotin</keyword>
<dbReference type="InterPro" id="IPR011763">
    <property type="entry name" value="COA_CT_C"/>
</dbReference>
<dbReference type="InterPro" id="IPR011764">
    <property type="entry name" value="Biotin_carboxylation_dom"/>
</dbReference>
<dbReference type="Pfam" id="PF00364">
    <property type="entry name" value="Biotin_lipoyl"/>
    <property type="match status" value="1"/>
</dbReference>
<feature type="domain" description="Lipoyl-binding" evidence="15">
    <location>
        <begin position="640"/>
        <end position="714"/>
    </location>
</feature>
<dbReference type="Pfam" id="PF08326">
    <property type="entry name" value="ACC_central"/>
    <property type="match status" value="1"/>
</dbReference>
<evidence type="ECO:0000256" key="4">
    <source>
        <dbReference type="ARBA" id="ARBA00022598"/>
    </source>
</evidence>
<dbReference type="PANTHER" id="PTHR45728:SF3">
    <property type="entry name" value="ACETYL-COA CARBOXYLASE"/>
    <property type="match status" value="1"/>
</dbReference>
<name>A0A192ZIT2_9EUKA</name>
<dbReference type="InterPro" id="IPR016185">
    <property type="entry name" value="PreATP-grasp_dom_sf"/>
</dbReference>
<dbReference type="FunFam" id="2.40.50.100:FF:000005">
    <property type="entry name" value="Acetyl-CoA carboxylase 1"/>
    <property type="match status" value="1"/>
</dbReference>
<evidence type="ECO:0000259" key="15">
    <source>
        <dbReference type="PROSITE" id="PS50968"/>
    </source>
</evidence>
<accession>A0A192ZIT2</accession>
<dbReference type="InterPro" id="IPR013537">
    <property type="entry name" value="AcCoA_COase_cen"/>
</dbReference>
<sequence length="2171" mass="244184">MSWKSVADYVRDRGGVRPIQRLLIANNGIAAVKAIRSIRKWAYQTFGDEKAVLFVVMATPEDVGANAEYIRMADTFVEVPGGPNVNNYANVELVVDIAERMNVDAVWAGWGHASENPSLPASLGRTHKKIVFLGPGESAMHALGDKISSTIVAQSAGVPCLPWSGSGIYLDEGETLPSPDKCQRACITTVAEALESARKIGYPLMIKASEGGGGKGIRKVTCEEEVESSFRQVQGEVAGSPVFLMRMAEASRHMEIQLLADQYGNAISLKGRDCSVQRRHQKIIEEGPIIAATQSELRVMKDAAVRLAKMVGYSSVGTVEYLYADGKAHFLELNPRLQVEHPVSEWITNVNLPAAQLQVGMGIPLHNIPDIRRLYGEDPFGTSVIDFDTQDQIPPKGHVIAVRITAENPDEGFQPSSGMIQDLTFRNTTNVWGYFSVRSASGVHQFADSQIGHVFAFGDTREESRKAVVMALKELSIRGDIRTTIEYLVYLLERREFIENTIDTLWLDSLIRKKSLPAVQLEPKIAVICGAIHRAHTTWTNNRASFIRSVSRGQTPSSEMLAVEFPVRLIYEDVVYTLTVTKSSNRSYMLCMNGSFVCVKCTKLRDESLFLQIGSRSLVTYSKEEKTGLRLTIGTETYFFPEEEDPSKIRATAPGKIVRFLVRDATMIEEGTPFAEIEVMKMYMPLVSPVAGIIHFAVAEGTSVEVGDMLATMEFQDPSFAIKKAVPCLEGFNIDSIGPADVMKSMKPHQRLRHVVESLESVLSGFSFPKEIADVMMSDYFNDIVRIVNDPLVPYYEFVELMSVLRPSLPKAFSDAISSLLEKFRDQGISGMPFPFQELKSVFTTALKDCATQSIDTVILPLRELMTKYELSNEGHKQRILRRLLQIYVDTESMVPLSGAPREKIVAQLREENKDDLELVFRKCLSWENVASRSRLVTMILAEIEASSSVKYYKPVLESMSKLQSSGALSVSLKAKQLLMAQALPTFDERVSSLLDAFNTLLDVDDDDENKTESLDSVVRDPMITFNVLMAFFRHSNPRIQDLAAEAFVRKSHVGLNVRGFTSTRLGSILVSKWKFMNPTSAFGGQVDFQMPLMRWESALGLTLGSSGSTSSLPHITDPEIQYSVLLVVESSQHIVDHVEDLFQEIENDSSGDRSITMVRVVVLNEEPVTAITNCVATLKERLFEHDIRRITFAIPGKRVSDNLRHYTFRRRLDYAEDPIYRNVDPLFAYLLETRRLKNYDVKLIPSSNPQVHLYYAKGTSGDRGRGANSSYSRFFVRCLIQESDAFSAFNQQAYQLSEAERLFAETLNELEVAKGNPEMNKARYNHILVTVVPVVLFDLKLIRRVVHKIASTHMKRMVALGVAYVEAKLFVKTAPTAEPKTCRFTVSNETGHDMRIDTYVEKVGVDGGTAVFSSLFGEGPWNGISVNTPYEPLTMIQIKRMVAARTKSMYVYDFPILLAKALSDVWRKQRPSETRPDSLVICKEFVLEEGDMEDENRSIVLIDREPGRNTIGMVAWEMTIFSPEAPQGEGRKIIVIANDITFQSGSFSTEEDLLFQRVSQHAREKGLPRIYISSNSGARLGFAEEVKPVFRVMWKNPTDPGSGFDYLFVREEDYFELEKTKSIRAKRVVSDDGRVHYRITDIIGKKHGLGVENLRGSGMIAGETSRAYEETFTLSYVTGRTVGIGAYVVRLGQRTIQKADSPILLTGAQALNRVLGKNVYSSNIQIGGPQIMYDNGVSHIVVDDDFQGVLEIVRWLQFVPAHRGESPPVYQPVFDLPDRSVEYIPSATSVQDPRFMITGNYDAQGIWRGGIFDRDSFQETLAGWARNVICGRARLGGVPVGVISVETRRIDSVVPADPADPDSFEKTMVQAGGVWYPDSAYKTAQAIRDFNKGESLPLFIFANWRGFSGGMRDMHDEILKFGSYIVDSLREYQQPIFVYIPPEGELRGGAWVVLDPTINVDMMEMYADERARGGVLEPQGMIEIKFRDPDLRATMRRLDMVASELFKQSVDLTISPVEREKASKLLQEREAILLPIYRNVAATFADLHDTPGRMLAKKTIRRVLNWRKSRKFFFDRLLRRLFEERILKEMDDEKMTRAEKLDLLYQWAPMDILDDSNDEIIWKWFNRHQEDVIAPKMDELRGKKKRELALEIMRTMSAEQQKEIIKELGL</sequence>
<dbReference type="InterPro" id="IPR005479">
    <property type="entry name" value="CPAse_ATP-bd"/>
</dbReference>
<evidence type="ECO:0000259" key="17">
    <source>
        <dbReference type="PROSITE" id="PS50979"/>
    </source>
</evidence>
<evidence type="ECO:0000256" key="12">
    <source>
        <dbReference type="ARBA" id="ARBA00048065"/>
    </source>
</evidence>
<evidence type="ECO:0000256" key="10">
    <source>
        <dbReference type="ARBA" id="ARBA00023267"/>
    </source>
</evidence>
<dbReference type="PANTHER" id="PTHR45728">
    <property type="entry name" value="ACETYL-COA CARBOXYLASE, ISOFORM A"/>
    <property type="match status" value="1"/>
</dbReference>
<dbReference type="InterPro" id="IPR001882">
    <property type="entry name" value="Biotin_BS"/>
</dbReference>
<keyword evidence="4" id="KW-0436">Ligase</keyword>
<dbReference type="UniPathway" id="UPA00655">
    <property type="reaction ID" value="UER00711"/>
</dbReference>
<dbReference type="GO" id="GO:2001295">
    <property type="term" value="P:malonyl-CoA biosynthetic process"/>
    <property type="evidence" value="ECO:0007669"/>
    <property type="project" value="UniProtKB-UniPathway"/>
</dbReference>
<dbReference type="FunFam" id="3.30.1490.20:FF:000003">
    <property type="entry name" value="acetyl-CoA carboxylase isoform X1"/>
    <property type="match status" value="1"/>
</dbReference>
<dbReference type="InterPro" id="IPR011761">
    <property type="entry name" value="ATP-grasp"/>
</dbReference>
<protein>
    <submittedName>
        <fullName evidence="20">Acetyl-CoA carboxylase</fullName>
    </submittedName>
</protein>
<keyword evidence="5 14" id="KW-0547">Nucleotide-binding</keyword>
<evidence type="ECO:0000256" key="6">
    <source>
        <dbReference type="ARBA" id="ARBA00022832"/>
    </source>
</evidence>
<keyword evidence="8" id="KW-0443">Lipid metabolism</keyword>
<dbReference type="GO" id="GO:0046872">
    <property type="term" value="F:metal ion binding"/>
    <property type="evidence" value="ECO:0007669"/>
    <property type="project" value="InterPro"/>
</dbReference>
<dbReference type="FunFam" id="3.40.50.20:FF:000005">
    <property type="entry name" value="acetyl-CoA carboxylase isoform X2"/>
    <property type="match status" value="1"/>
</dbReference>
<evidence type="ECO:0000256" key="11">
    <source>
        <dbReference type="ARBA" id="ARBA00023268"/>
    </source>
</evidence>
<feature type="domain" description="ATP-grasp" evidence="16">
    <location>
        <begin position="168"/>
        <end position="361"/>
    </location>
</feature>
<keyword evidence="3" id="KW-0444">Lipid biosynthesis</keyword>
<dbReference type="EMBL" id="KT984618">
    <property type="protein sequence ID" value="ANM86838.1"/>
    <property type="molecule type" value="mRNA"/>
</dbReference>
<dbReference type="GO" id="GO:0005524">
    <property type="term" value="F:ATP binding"/>
    <property type="evidence" value="ECO:0007669"/>
    <property type="project" value="UniProtKB-UniRule"/>
</dbReference>
<evidence type="ECO:0000256" key="3">
    <source>
        <dbReference type="ARBA" id="ARBA00022516"/>
    </source>
</evidence>
<comment type="catalytic activity">
    <reaction evidence="13">
        <text>N(6)-biotinyl-L-lysyl-[protein] + hydrogencarbonate + ATP = N(6)-carboxybiotinyl-L-lysyl-[protein] + ADP + phosphate + H(+)</text>
        <dbReference type="Rhea" id="RHEA:13501"/>
        <dbReference type="Rhea" id="RHEA-COMP:10505"/>
        <dbReference type="Rhea" id="RHEA-COMP:10506"/>
        <dbReference type="ChEBI" id="CHEBI:15378"/>
        <dbReference type="ChEBI" id="CHEBI:17544"/>
        <dbReference type="ChEBI" id="CHEBI:30616"/>
        <dbReference type="ChEBI" id="CHEBI:43474"/>
        <dbReference type="ChEBI" id="CHEBI:83144"/>
        <dbReference type="ChEBI" id="CHEBI:83145"/>
        <dbReference type="ChEBI" id="CHEBI:456216"/>
        <dbReference type="EC" id="6.3.4.14"/>
    </reaction>
</comment>
<dbReference type="InterPro" id="IPR011053">
    <property type="entry name" value="Single_hybrid_motif"/>
</dbReference>
<organism evidence="20">
    <name type="scientific">Stygiella incarcerata</name>
    <dbReference type="NCBI Taxonomy" id="1712417"/>
    <lineage>
        <taxon>Eukaryota</taxon>
        <taxon>Discoba</taxon>
        <taxon>Jakobida</taxon>
        <taxon>Andalucina</taxon>
        <taxon>Stygiellidae</taxon>
        <taxon>Stygiella</taxon>
    </lineage>
</organism>
<dbReference type="GO" id="GO:0003989">
    <property type="term" value="F:acetyl-CoA carboxylase activity"/>
    <property type="evidence" value="ECO:0007669"/>
    <property type="project" value="UniProtKB-EC"/>
</dbReference>
<dbReference type="InterPro" id="IPR005481">
    <property type="entry name" value="BC-like_N"/>
</dbReference>
<dbReference type="PROSITE" id="PS50975">
    <property type="entry name" value="ATP_GRASP"/>
    <property type="match status" value="1"/>
</dbReference>
<comment type="catalytic activity">
    <reaction evidence="12">
        <text>hydrogencarbonate + acetyl-CoA + ATP = malonyl-CoA + ADP + phosphate + H(+)</text>
        <dbReference type="Rhea" id="RHEA:11308"/>
        <dbReference type="ChEBI" id="CHEBI:15378"/>
        <dbReference type="ChEBI" id="CHEBI:17544"/>
        <dbReference type="ChEBI" id="CHEBI:30616"/>
        <dbReference type="ChEBI" id="CHEBI:43474"/>
        <dbReference type="ChEBI" id="CHEBI:57288"/>
        <dbReference type="ChEBI" id="CHEBI:57384"/>
        <dbReference type="ChEBI" id="CHEBI:456216"/>
        <dbReference type="EC" id="6.4.1.2"/>
    </reaction>
</comment>
<dbReference type="InterPro" id="IPR005482">
    <property type="entry name" value="Biotin_COase_C"/>
</dbReference>
<dbReference type="Gene3D" id="2.40.460.10">
    <property type="entry name" value="Biotin dependent carboxylase carboxyltransferase"/>
    <property type="match status" value="1"/>
</dbReference>
<dbReference type="Pfam" id="PF02785">
    <property type="entry name" value="Biotin_carb_C"/>
    <property type="match status" value="1"/>
</dbReference>
<dbReference type="SUPFAM" id="SSF56059">
    <property type="entry name" value="Glutathione synthetase ATP-binding domain-like"/>
    <property type="match status" value="1"/>
</dbReference>
<dbReference type="Pfam" id="PF01039">
    <property type="entry name" value="Carboxyl_trans"/>
    <property type="match status" value="1"/>
</dbReference>
<dbReference type="PROSITE" id="PS00188">
    <property type="entry name" value="BIOTIN"/>
    <property type="match status" value="1"/>
</dbReference>
<evidence type="ECO:0000256" key="8">
    <source>
        <dbReference type="ARBA" id="ARBA00023098"/>
    </source>
</evidence>
<dbReference type="Gene3D" id="3.30.1490.20">
    <property type="entry name" value="ATP-grasp fold, A domain"/>
    <property type="match status" value="1"/>
</dbReference>
<evidence type="ECO:0000259" key="19">
    <source>
        <dbReference type="PROSITE" id="PS50989"/>
    </source>
</evidence>
<evidence type="ECO:0000256" key="13">
    <source>
        <dbReference type="ARBA" id="ARBA00048600"/>
    </source>
</evidence>
<dbReference type="PROSITE" id="PS00866">
    <property type="entry name" value="CPSASE_1"/>
    <property type="match status" value="1"/>
</dbReference>
<dbReference type="PROSITE" id="PS50989">
    <property type="entry name" value="COA_CT_CTER"/>
    <property type="match status" value="1"/>
</dbReference>
<dbReference type="Pfam" id="PF21385">
    <property type="entry name" value="ACCA_BT"/>
    <property type="match status" value="1"/>
</dbReference>
<comment type="pathway">
    <text evidence="2">Lipid metabolism; malonyl-CoA biosynthesis; malonyl-CoA from acetyl-CoA: step 1/1.</text>
</comment>
<dbReference type="PROSITE" id="PS50968">
    <property type="entry name" value="BIOTINYL_LIPOYL"/>
    <property type="match status" value="1"/>
</dbReference>
<dbReference type="InterPro" id="IPR029045">
    <property type="entry name" value="ClpP/crotonase-like_dom_sf"/>
</dbReference>
<keyword evidence="7 14" id="KW-0067">ATP-binding</keyword>
<evidence type="ECO:0000256" key="7">
    <source>
        <dbReference type="ARBA" id="ARBA00022840"/>
    </source>
</evidence>
<gene>
    <name evidence="20" type="primary">ACC</name>
</gene>
<dbReference type="Pfam" id="PF02786">
    <property type="entry name" value="CPSase_L_D2"/>
    <property type="match status" value="1"/>
</dbReference>
<dbReference type="InterPro" id="IPR049076">
    <property type="entry name" value="ACCA"/>
</dbReference>
<dbReference type="Gene3D" id="3.30.470.20">
    <property type="entry name" value="ATP-grasp fold, B domain"/>
    <property type="match status" value="1"/>
</dbReference>
<feature type="domain" description="CoA carboxyltransferase C-terminal" evidence="19">
    <location>
        <begin position="1777"/>
        <end position="2093"/>
    </location>
</feature>
<evidence type="ECO:0000259" key="18">
    <source>
        <dbReference type="PROSITE" id="PS50980"/>
    </source>
</evidence>
<evidence type="ECO:0000256" key="5">
    <source>
        <dbReference type="ARBA" id="ARBA00022741"/>
    </source>
</evidence>
<dbReference type="Gene3D" id="3.90.1770.10">
    <property type="entry name" value="PreATP-grasp domain"/>
    <property type="match status" value="1"/>
</dbReference>
<evidence type="ECO:0000256" key="14">
    <source>
        <dbReference type="PROSITE-ProRule" id="PRU00409"/>
    </source>
</evidence>
<keyword evidence="6" id="KW-0276">Fatty acid metabolism</keyword>
<dbReference type="InterPro" id="IPR034733">
    <property type="entry name" value="AcCoA_carboxyl_beta"/>
</dbReference>
<dbReference type="SUPFAM" id="SSF52440">
    <property type="entry name" value="PreATP-grasp domain"/>
    <property type="match status" value="1"/>
</dbReference>
<dbReference type="SUPFAM" id="SSF51246">
    <property type="entry name" value="Rudiment single hybrid motif"/>
    <property type="match status" value="1"/>
</dbReference>
<dbReference type="Pfam" id="PF00289">
    <property type="entry name" value="Biotin_carb_N"/>
    <property type="match status" value="1"/>
</dbReference>
<evidence type="ECO:0000256" key="2">
    <source>
        <dbReference type="ARBA" id="ARBA00004956"/>
    </source>
</evidence>
<dbReference type="SUPFAM" id="SSF51230">
    <property type="entry name" value="Single hybrid motif"/>
    <property type="match status" value="1"/>
</dbReference>
<evidence type="ECO:0000256" key="1">
    <source>
        <dbReference type="ARBA" id="ARBA00001953"/>
    </source>
</evidence>
<reference evidence="20" key="1">
    <citation type="journal article" date="2016" name="Mol. Biol. Evol.">
        <title>Novel hydrogenosomes in the microaerophilic jakobid Stygiella incarcerata.</title>
        <authorList>
            <person name="Leger M.M."/>
            <person name="Eme L."/>
            <person name="Hug L.A."/>
            <person name="Roger A.J."/>
        </authorList>
    </citation>
    <scope>NUCLEOTIDE SEQUENCE</scope>
</reference>
<proteinExistence type="evidence at transcript level"/>
<dbReference type="InterPro" id="IPR000089">
    <property type="entry name" value="Biotin_lipoyl"/>
</dbReference>
<evidence type="ECO:0000259" key="16">
    <source>
        <dbReference type="PROSITE" id="PS50975"/>
    </source>
</evidence>